<feature type="compositionally biased region" description="Polar residues" evidence="2">
    <location>
        <begin position="159"/>
        <end position="168"/>
    </location>
</feature>
<dbReference type="WBParaSite" id="TMUE_2000006032.1">
    <property type="protein sequence ID" value="TMUE_2000006032.1"/>
    <property type="gene ID" value="WBGene00299425"/>
</dbReference>
<feature type="compositionally biased region" description="Basic and acidic residues" evidence="2">
    <location>
        <begin position="169"/>
        <end position="184"/>
    </location>
</feature>
<sequence>MVYLQSALVGEALDAIHGFTVTNANYPVVVEILRERFGRQDAVVEAHVLSLLKPDKLERNSDRKLRELYDQLKGHIRALSAIGKDISKKELTAEDILLVLFKQRLPYHVRKRWEQKLLTDGHNCYGRLDLFFEFLRVEVESEECTKGAPLLARDKDSRNVNGRASQGSPKERRDNISSKNEKRSTAAALQAVVRTDRRQLSDEKRGMTATGATSKRIQCQCPVCREIHPPGLCPTFIDIPVEQRWKKCKEVRLCFRCLRPGHCVRNCNSDDAEVACVNIMSSFIVTKARKKYKSAYYVAPSKAPSCYRRLKLSCTAPTVKA</sequence>
<dbReference type="PROSITE" id="PS50158">
    <property type="entry name" value="ZF_CCHC"/>
    <property type="match status" value="1"/>
</dbReference>
<dbReference type="PANTHER" id="PTHR47331:SF5">
    <property type="entry name" value="RIBONUCLEASE H"/>
    <property type="match status" value="1"/>
</dbReference>
<organism evidence="4 5">
    <name type="scientific">Trichuris muris</name>
    <name type="common">Mouse whipworm</name>
    <dbReference type="NCBI Taxonomy" id="70415"/>
    <lineage>
        <taxon>Eukaryota</taxon>
        <taxon>Metazoa</taxon>
        <taxon>Ecdysozoa</taxon>
        <taxon>Nematoda</taxon>
        <taxon>Enoplea</taxon>
        <taxon>Dorylaimia</taxon>
        <taxon>Trichinellida</taxon>
        <taxon>Trichuridae</taxon>
        <taxon>Trichuris</taxon>
    </lineage>
</organism>
<dbReference type="InterPro" id="IPR001878">
    <property type="entry name" value="Znf_CCHC"/>
</dbReference>
<dbReference type="AlphaFoldDB" id="A0A5S6QGQ9"/>
<evidence type="ECO:0000256" key="2">
    <source>
        <dbReference type="SAM" id="MobiDB-lite"/>
    </source>
</evidence>
<keyword evidence="4" id="KW-1185">Reference proteome</keyword>
<proteinExistence type="predicted"/>
<name>A0A5S6QGQ9_TRIMR</name>
<keyword evidence="1" id="KW-0863">Zinc-finger</keyword>
<dbReference type="InterPro" id="IPR005312">
    <property type="entry name" value="DUF1759"/>
</dbReference>
<feature type="domain" description="CCHC-type" evidence="3">
    <location>
        <begin position="254"/>
        <end position="267"/>
    </location>
</feature>
<dbReference type="GO" id="GO:0008270">
    <property type="term" value="F:zinc ion binding"/>
    <property type="evidence" value="ECO:0007669"/>
    <property type="project" value="UniProtKB-KW"/>
</dbReference>
<protein>
    <submittedName>
        <fullName evidence="5">CCHC-type domain-containing protein</fullName>
    </submittedName>
</protein>
<evidence type="ECO:0000313" key="5">
    <source>
        <dbReference type="WBParaSite" id="TMUE_2000006032.1"/>
    </source>
</evidence>
<evidence type="ECO:0000259" key="3">
    <source>
        <dbReference type="PROSITE" id="PS50158"/>
    </source>
</evidence>
<reference evidence="5" key="1">
    <citation type="submission" date="2019-12" db="UniProtKB">
        <authorList>
            <consortium name="WormBaseParasite"/>
        </authorList>
    </citation>
    <scope>IDENTIFICATION</scope>
</reference>
<keyword evidence="1" id="KW-0862">Zinc</keyword>
<evidence type="ECO:0000256" key="1">
    <source>
        <dbReference type="PROSITE-ProRule" id="PRU00047"/>
    </source>
</evidence>
<dbReference type="PANTHER" id="PTHR47331">
    <property type="entry name" value="PHD-TYPE DOMAIN-CONTAINING PROTEIN"/>
    <property type="match status" value="1"/>
</dbReference>
<dbReference type="GO" id="GO:0003676">
    <property type="term" value="F:nucleic acid binding"/>
    <property type="evidence" value="ECO:0007669"/>
    <property type="project" value="InterPro"/>
</dbReference>
<accession>A0A5S6QGQ9</accession>
<dbReference type="Pfam" id="PF03564">
    <property type="entry name" value="DUF1759"/>
    <property type="match status" value="1"/>
</dbReference>
<keyword evidence="1" id="KW-0479">Metal-binding</keyword>
<feature type="region of interest" description="Disordered" evidence="2">
    <location>
        <begin position="155"/>
        <end position="188"/>
    </location>
</feature>
<dbReference type="Proteomes" id="UP000046395">
    <property type="component" value="Unassembled WGS sequence"/>
</dbReference>
<evidence type="ECO:0000313" key="4">
    <source>
        <dbReference type="Proteomes" id="UP000046395"/>
    </source>
</evidence>